<feature type="region of interest" description="Disordered" evidence="1">
    <location>
        <begin position="445"/>
        <end position="465"/>
    </location>
</feature>
<dbReference type="OrthoDB" id="338816at2759"/>
<feature type="domain" description="PWI" evidence="2">
    <location>
        <begin position="7"/>
        <end position="58"/>
    </location>
</feature>
<dbReference type="PANTHER" id="PTHR12963:SF4">
    <property type="entry name" value="ACTIVATING SIGNAL COINTEGRATOR 1"/>
    <property type="match status" value="1"/>
</dbReference>
<dbReference type="Pfam" id="PF06221">
    <property type="entry name" value="zf-C2HC5"/>
    <property type="match status" value="1"/>
</dbReference>
<dbReference type="GO" id="GO:0180022">
    <property type="term" value="C:RQC-trigger complex"/>
    <property type="evidence" value="ECO:0007669"/>
    <property type="project" value="InterPro"/>
</dbReference>
<reference evidence="4" key="1">
    <citation type="submission" date="2015-01" db="EMBL/GenBank/DDBJ databases">
        <title>The Genome Sequence of Cryptococcus gattii CA1280.</title>
        <authorList>
            <consortium name="The Broad Institute Genomics Platform"/>
            <person name="Cuomo C."/>
            <person name="Litvintseva A."/>
            <person name="Chen Y."/>
            <person name="Heitman J."/>
            <person name="Sun S."/>
            <person name="Springer D."/>
            <person name="Dromer F."/>
            <person name="Young S."/>
            <person name="Zeng Q."/>
            <person name="Gargeya S."/>
            <person name="Abouelleil A."/>
            <person name="Alvarado L."/>
            <person name="Chapman S.B."/>
            <person name="Gainer-Dewar J."/>
            <person name="Goldberg J."/>
            <person name="Griggs A."/>
            <person name="Gujja S."/>
            <person name="Hansen M."/>
            <person name="Howarth C."/>
            <person name="Imamovic A."/>
            <person name="Larimer J."/>
            <person name="Murphy C."/>
            <person name="Naylor J."/>
            <person name="Pearson M."/>
            <person name="Priest M."/>
            <person name="Roberts A."/>
            <person name="Saif S."/>
            <person name="Shea T."/>
            <person name="Sykes S."/>
            <person name="Wortman J."/>
            <person name="Nusbaum C."/>
            <person name="Birren B."/>
        </authorList>
    </citation>
    <scope>NUCLEOTIDE SEQUENCE [LARGE SCALE GENOMIC DNA]</scope>
    <source>
        <strain evidence="4">CA1280</strain>
    </source>
</reference>
<gene>
    <name evidence="4" type="ORF">I312_00482</name>
</gene>
<feature type="region of interest" description="Disordered" evidence="1">
    <location>
        <begin position="360"/>
        <end position="385"/>
    </location>
</feature>
<feature type="domain" description="TRIP4/RQT4 C2HC5-type zinc finger" evidence="3">
    <location>
        <begin position="226"/>
        <end position="278"/>
    </location>
</feature>
<dbReference type="GO" id="GO:0072344">
    <property type="term" value="P:rescue of stalled ribosome"/>
    <property type="evidence" value="ECO:0007669"/>
    <property type="project" value="InterPro"/>
</dbReference>
<sequence length="465" mass="50221">MPLQRPPWVVKDIADILGLDDESVKQMIVPDLESQNIESRLRTHLQDFLGLSQAAKDFTSRYLALRFPSLTNTPSSVPSTQLTPNADLLKSKAKAKTPTLVSAPTAGSSSGISTKEFEAAFGPGGKIYMKNRDADDISLQIGRSSQAGASRSGSNTPIPRQRQGGAISVNIVEKPKAAAGVATGKGKGKVEKIWDVPKSKEVKKIEAIIASLRSIQESGPKSGEGYNCFCQARLHTLSPYTPICQTCGLIICTLHAPHLPCPSCAHPLYNAAQLSRLILKVETDLENQLEKERMEELGRERERQVMLLAESGGGQFPSLTAGSASATGTNNVPLGGARKVISIGAKDKGKGRAMVTATTYRNGSSTSSRRTKTPPPENIMPRPRSIPVDQNKAEKELTKVLNWRKEEGRPWGNMNAEKRGDAMKYVGVDVIAMRHVDENTIGRRRKGKLKTGEAGRIVPGAQTKA</sequence>
<dbReference type="Pfam" id="PF01480">
    <property type="entry name" value="PWI"/>
    <property type="match status" value="1"/>
</dbReference>
<dbReference type="InterPro" id="IPR039128">
    <property type="entry name" value="TRIP4-like"/>
</dbReference>
<dbReference type="GO" id="GO:0008270">
    <property type="term" value="F:zinc ion binding"/>
    <property type="evidence" value="ECO:0007669"/>
    <property type="project" value="InterPro"/>
</dbReference>
<dbReference type="HOGENOM" id="CLU_024413_0_0_1"/>
<dbReference type="InterPro" id="IPR002483">
    <property type="entry name" value="PWI_dom"/>
</dbReference>
<dbReference type="PANTHER" id="PTHR12963">
    <property type="entry name" value="THYROID RECEPTOR INTERACTING PROTEIN RELATED"/>
    <property type="match status" value="1"/>
</dbReference>
<feature type="region of interest" description="Disordered" evidence="1">
    <location>
        <begin position="143"/>
        <end position="164"/>
    </location>
</feature>
<dbReference type="EMBL" id="KN847973">
    <property type="protein sequence ID" value="KIR50541.1"/>
    <property type="molecule type" value="Genomic_DNA"/>
</dbReference>
<feature type="compositionally biased region" description="Low complexity" evidence="1">
    <location>
        <begin position="143"/>
        <end position="154"/>
    </location>
</feature>
<organism evidence="4">
    <name type="scientific">Cryptococcus bacillisporus CA1280</name>
    <dbReference type="NCBI Taxonomy" id="1296109"/>
    <lineage>
        <taxon>Eukaryota</taxon>
        <taxon>Fungi</taxon>
        <taxon>Dikarya</taxon>
        <taxon>Basidiomycota</taxon>
        <taxon>Agaricomycotina</taxon>
        <taxon>Tremellomycetes</taxon>
        <taxon>Tremellales</taxon>
        <taxon>Cryptococcaceae</taxon>
        <taxon>Cryptococcus</taxon>
        <taxon>Cryptococcus gattii species complex</taxon>
    </lineage>
</organism>
<evidence type="ECO:0000259" key="3">
    <source>
        <dbReference type="Pfam" id="PF06221"/>
    </source>
</evidence>
<dbReference type="AlphaFoldDB" id="A0A0D0VUA9"/>
<evidence type="ECO:0000256" key="1">
    <source>
        <dbReference type="SAM" id="MobiDB-lite"/>
    </source>
</evidence>
<evidence type="ECO:0000259" key="2">
    <source>
        <dbReference type="Pfam" id="PF01480"/>
    </source>
</evidence>
<protein>
    <recommendedName>
        <fullName evidence="5">Zinc finger C2HC5-type domain-containing protein</fullName>
    </recommendedName>
</protein>
<name>A0A0D0VUA9_CRYGA</name>
<dbReference type="GO" id="GO:0005634">
    <property type="term" value="C:nucleus"/>
    <property type="evidence" value="ECO:0007669"/>
    <property type="project" value="InterPro"/>
</dbReference>
<accession>A0A0D0VUA9</accession>
<dbReference type="InterPro" id="IPR009349">
    <property type="entry name" value="TRIP4/RQT4_C2HC5_Znf"/>
</dbReference>
<proteinExistence type="predicted"/>
<evidence type="ECO:0008006" key="5">
    <source>
        <dbReference type="Google" id="ProtNLM"/>
    </source>
</evidence>
<evidence type="ECO:0000313" key="4">
    <source>
        <dbReference type="EMBL" id="KIR50541.1"/>
    </source>
</evidence>
<dbReference type="GO" id="GO:0045893">
    <property type="term" value="P:positive regulation of DNA-templated transcription"/>
    <property type="evidence" value="ECO:0007669"/>
    <property type="project" value="TreeGrafter"/>
</dbReference>